<evidence type="ECO:0000256" key="2">
    <source>
        <dbReference type="ARBA" id="ARBA00012418"/>
    </source>
</evidence>
<feature type="compositionally biased region" description="Acidic residues" evidence="11">
    <location>
        <begin position="79"/>
        <end position="89"/>
    </location>
</feature>
<reference evidence="12" key="1">
    <citation type="submission" date="2020-07" db="EMBL/GenBank/DDBJ databases">
        <title>Genomic analysis of a strain of Sedimentibacter Hydroxybenzoicus DSM7310.</title>
        <authorList>
            <person name="Ma S."/>
        </authorList>
    </citation>
    <scope>NUCLEOTIDE SEQUENCE</scope>
    <source>
        <strain evidence="12">DSM 7310</strain>
    </source>
</reference>
<gene>
    <name evidence="10 12" type="primary">rpoZ</name>
    <name evidence="12" type="ORF">HZF24_08295</name>
</gene>
<dbReference type="NCBIfam" id="TIGR00690">
    <property type="entry name" value="rpoZ"/>
    <property type="match status" value="1"/>
</dbReference>
<dbReference type="EMBL" id="JACBNQ010000007">
    <property type="protein sequence ID" value="NYB74142.1"/>
    <property type="molecule type" value="Genomic_DNA"/>
</dbReference>
<comment type="caution">
    <text evidence="12">The sequence shown here is derived from an EMBL/GenBank/DDBJ whole genome shotgun (WGS) entry which is preliminary data.</text>
</comment>
<evidence type="ECO:0000256" key="7">
    <source>
        <dbReference type="ARBA" id="ARBA00023163"/>
    </source>
</evidence>
<dbReference type="InterPro" id="IPR036161">
    <property type="entry name" value="RPB6/omega-like_sf"/>
</dbReference>
<evidence type="ECO:0000256" key="8">
    <source>
        <dbReference type="ARBA" id="ARBA00029924"/>
    </source>
</evidence>
<keyword evidence="5 10" id="KW-0808">Transferase</keyword>
<comment type="function">
    <text evidence="10">Promotes RNA polymerase assembly. Latches the N- and C-terminal regions of the beta' subunit thereby facilitating its interaction with the beta and alpha subunits.</text>
</comment>
<dbReference type="SUPFAM" id="SSF63562">
    <property type="entry name" value="RPB6/omega subunit-like"/>
    <property type="match status" value="1"/>
</dbReference>
<keyword evidence="7 10" id="KW-0804">Transcription</keyword>
<dbReference type="Gene3D" id="3.90.940.10">
    <property type="match status" value="1"/>
</dbReference>
<dbReference type="AlphaFoldDB" id="A0A974BJA8"/>
<feature type="region of interest" description="Disordered" evidence="11">
    <location>
        <begin position="75"/>
        <end position="95"/>
    </location>
</feature>
<dbReference type="EC" id="2.7.7.6" evidence="2 10"/>
<keyword evidence="13" id="KW-1185">Reference proteome</keyword>
<keyword evidence="6 10" id="KW-0548">Nucleotidyltransferase</keyword>
<evidence type="ECO:0000256" key="9">
    <source>
        <dbReference type="ARBA" id="ARBA00048552"/>
    </source>
</evidence>
<evidence type="ECO:0000256" key="4">
    <source>
        <dbReference type="ARBA" id="ARBA00022478"/>
    </source>
</evidence>
<evidence type="ECO:0000256" key="3">
    <source>
        <dbReference type="ARBA" id="ARBA00013725"/>
    </source>
</evidence>
<dbReference type="GO" id="GO:0003677">
    <property type="term" value="F:DNA binding"/>
    <property type="evidence" value="ECO:0007669"/>
    <property type="project" value="UniProtKB-UniRule"/>
</dbReference>
<dbReference type="Proteomes" id="UP000611629">
    <property type="component" value="Unassembled WGS sequence"/>
</dbReference>
<dbReference type="GO" id="GO:0000428">
    <property type="term" value="C:DNA-directed RNA polymerase complex"/>
    <property type="evidence" value="ECO:0007669"/>
    <property type="project" value="UniProtKB-KW"/>
</dbReference>
<dbReference type="SMART" id="SM01409">
    <property type="entry name" value="RNA_pol_Rpb6"/>
    <property type="match status" value="1"/>
</dbReference>
<keyword evidence="4 10" id="KW-0240">DNA-directed RNA polymerase</keyword>
<dbReference type="HAMAP" id="MF_00366">
    <property type="entry name" value="RNApol_bact_RpoZ"/>
    <property type="match status" value="1"/>
</dbReference>
<name>A0A974BJA8_SEDHY</name>
<evidence type="ECO:0000313" key="13">
    <source>
        <dbReference type="Proteomes" id="UP000611629"/>
    </source>
</evidence>
<dbReference type="PANTHER" id="PTHR34476:SF1">
    <property type="entry name" value="DNA-DIRECTED RNA POLYMERASE SUBUNIT OMEGA"/>
    <property type="match status" value="1"/>
</dbReference>
<sequence>MKRISIDELIDMVDSRYSLVTIISKRARQIIDGSEVMVKTNTIKPVGIAIEEFHEYKYEPIYDYDKYKKALEENAANESVEEAASDEEKDNIGEE</sequence>
<proteinExistence type="inferred from homology"/>
<accession>A0A974BJA8</accession>
<dbReference type="PANTHER" id="PTHR34476">
    <property type="entry name" value="DNA-DIRECTED RNA POLYMERASE SUBUNIT OMEGA"/>
    <property type="match status" value="1"/>
</dbReference>
<dbReference type="GO" id="GO:0003899">
    <property type="term" value="F:DNA-directed RNA polymerase activity"/>
    <property type="evidence" value="ECO:0007669"/>
    <property type="project" value="UniProtKB-UniRule"/>
</dbReference>
<dbReference type="Pfam" id="PF01192">
    <property type="entry name" value="RNA_pol_Rpb6"/>
    <property type="match status" value="1"/>
</dbReference>
<dbReference type="RefSeq" id="WP_179237832.1">
    <property type="nucleotide sequence ID" value="NZ_JACBNQ010000007.1"/>
</dbReference>
<dbReference type="GO" id="GO:0006351">
    <property type="term" value="P:DNA-templated transcription"/>
    <property type="evidence" value="ECO:0007669"/>
    <property type="project" value="UniProtKB-UniRule"/>
</dbReference>
<comment type="similarity">
    <text evidence="1 10">Belongs to the RNA polymerase subunit omega family.</text>
</comment>
<evidence type="ECO:0000256" key="10">
    <source>
        <dbReference type="HAMAP-Rule" id="MF_00366"/>
    </source>
</evidence>
<organism evidence="12 13">
    <name type="scientific">Sedimentibacter hydroxybenzoicus DSM 7310</name>
    <dbReference type="NCBI Taxonomy" id="1123245"/>
    <lineage>
        <taxon>Bacteria</taxon>
        <taxon>Bacillati</taxon>
        <taxon>Bacillota</taxon>
        <taxon>Tissierellia</taxon>
        <taxon>Sedimentibacter</taxon>
    </lineage>
</organism>
<evidence type="ECO:0000256" key="6">
    <source>
        <dbReference type="ARBA" id="ARBA00022695"/>
    </source>
</evidence>
<dbReference type="InterPro" id="IPR003716">
    <property type="entry name" value="DNA-dir_RNA_pol_omega"/>
</dbReference>
<evidence type="ECO:0000256" key="1">
    <source>
        <dbReference type="ARBA" id="ARBA00006711"/>
    </source>
</evidence>
<evidence type="ECO:0000313" key="12">
    <source>
        <dbReference type="EMBL" id="NYB74142.1"/>
    </source>
</evidence>
<comment type="catalytic activity">
    <reaction evidence="9 10">
        <text>RNA(n) + a ribonucleoside 5'-triphosphate = RNA(n+1) + diphosphate</text>
        <dbReference type="Rhea" id="RHEA:21248"/>
        <dbReference type="Rhea" id="RHEA-COMP:14527"/>
        <dbReference type="Rhea" id="RHEA-COMP:17342"/>
        <dbReference type="ChEBI" id="CHEBI:33019"/>
        <dbReference type="ChEBI" id="CHEBI:61557"/>
        <dbReference type="ChEBI" id="CHEBI:140395"/>
        <dbReference type="EC" id="2.7.7.6"/>
    </reaction>
</comment>
<dbReference type="InterPro" id="IPR006110">
    <property type="entry name" value="Pol_omega/Rpo6/RPB6"/>
</dbReference>
<comment type="subunit">
    <text evidence="10">The RNAP catalytic core consists of 2 alpha, 1 beta, 1 beta' and 1 omega subunit. When a sigma factor is associated with the core the holoenzyme is formed, which can initiate transcription.</text>
</comment>
<protein>
    <recommendedName>
        <fullName evidence="3 10">DNA-directed RNA polymerase subunit omega</fullName>
        <shortName evidence="10">RNAP omega subunit</shortName>
        <ecNumber evidence="2 10">2.7.7.6</ecNumber>
    </recommendedName>
    <alternativeName>
        <fullName evidence="10">RNA polymerase omega subunit</fullName>
    </alternativeName>
    <alternativeName>
        <fullName evidence="8 10">Transcriptase subunit omega</fullName>
    </alternativeName>
</protein>
<evidence type="ECO:0000256" key="11">
    <source>
        <dbReference type="SAM" id="MobiDB-lite"/>
    </source>
</evidence>
<evidence type="ECO:0000256" key="5">
    <source>
        <dbReference type="ARBA" id="ARBA00022679"/>
    </source>
</evidence>